<proteinExistence type="predicted"/>
<organism evidence="2 3">
    <name type="scientific">Cyclostephanos tholiformis</name>
    <dbReference type="NCBI Taxonomy" id="382380"/>
    <lineage>
        <taxon>Eukaryota</taxon>
        <taxon>Sar</taxon>
        <taxon>Stramenopiles</taxon>
        <taxon>Ochrophyta</taxon>
        <taxon>Bacillariophyta</taxon>
        <taxon>Coscinodiscophyceae</taxon>
        <taxon>Thalassiosirophycidae</taxon>
        <taxon>Stephanodiscales</taxon>
        <taxon>Stephanodiscaceae</taxon>
        <taxon>Cyclostephanos</taxon>
    </lineage>
</organism>
<keyword evidence="1" id="KW-1133">Transmembrane helix</keyword>
<feature type="transmembrane region" description="Helical" evidence="1">
    <location>
        <begin position="305"/>
        <end position="324"/>
    </location>
</feature>
<sequence>MRSLMLPVSSSGHDERRMESLLDAIFAPSHSGDYSDPFDHIFEEMMNWSLLAFDGASSSSPPSDLAAASSAEGGGVDPNKADDVVAAVPIAPEIAAEKALDVAVATLARHSFHRTDSEDGAADPGVAPTFSNVDELHDRLFRLGSGLLSEAHGTKRRLLEVGGGDMADVEATEVVDPHAHVRERLARRLTEYRTDLFYHSDGTVTVYTRSYDPYVHPSSREPHRSPLGTGSDRVDECLMSRMSNGDLDGGCAEAVIEFTKATTDRTRQVSPRRVVVKVTNKDAGERNLGLNQSTATLLIRGACEIILSNLMVFSIAVIIVALIVDRIYACYNEDDDEEGGEFDYEILPEGDRDDDVGVGREGRGGGEEARLPRVYVGVPIHVV</sequence>
<evidence type="ECO:0000313" key="3">
    <source>
        <dbReference type="Proteomes" id="UP001530377"/>
    </source>
</evidence>
<keyword evidence="3" id="KW-1185">Reference proteome</keyword>
<dbReference type="AlphaFoldDB" id="A0ABD3SE96"/>
<comment type="caution">
    <text evidence="2">The sequence shown here is derived from an EMBL/GenBank/DDBJ whole genome shotgun (WGS) entry which is preliminary data.</text>
</comment>
<evidence type="ECO:0000256" key="1">
    <source>
        <dbReference type="SAM" id="Phobius"/>
    </source>
</evidence>
<protein>
    <submittedName>
        <fullName evidence="2">Uncharacterized protein</fullName>
    </submittedName>
</protein>
<dbReference type="EMBL" id="JALLPB020000052">
    <property type="protein sequence ID" value="KAL3822876.1"/>
    <property type="molecule type" value="Genomic_DNA"/>
</dbReference>
<keyword evidence="1" id="KW-0472">Membrane</keyword>
<name>A0ABD3SE96_9STRA</name>
<reference evidence="2 3" key="1">
    <citation type="submission" date="2024-10" db="EMBL/GenBank/DDBJ databases">
        <title>Updated reference genomes for cyclostephanoid diatoms.</title>
        <authorList>
            <person name="Roberts W.R."/>
            <person name="Alverson A.J."/>
        </authorList>
    </citation>
    <scope>NUCLEOTIDE SEQUENCE [LARGE SCALE GENOMIC DNA]</scope>
    <source>
        <strain evidence="2 3">AJA228-03</strain>
    </source>
</reference>
<gene>
    <name evidence="2" type="ORF">ACHAXA_006240</name>
</gene>
<keyword evidence="1" id="KW-0812">Transmembrane</keyword>
<dbReference type="Proteomes" id="UP001530377">
    <property type="component" value="Unassembled WGS sequence"/>
</dbReference>
<accession>A0ABD3SE96</accession>
<evidence type="ECO:0000313" key="2">
    <source>
        <dbReference type="EMBL" id="KAL3822876.1"/>
    </source>
</evidence>